<feature type="compositionally biased region" description="Acidic residues" evidence="1">
    <location>
        <begin position="604"/>
        <end position="620"/>
    </location>
</feature>
<reference evidence="4" key="2">
    <citation type="submission" date="2015-01" db="EMBL/GenBank/DDBJ databases">
        <title>Evolutionary Origins and Diversification of the Mycorrhizal Mutualists.</title>
        <authorList>
            <consortium name="DOE Joint Genome Institute"/>
            <consortium name="Mycorrhizal Genomics Consortium"/>
            <person name="Kohler A."/>
            <person name="Kuo A."/>
            <person name="Nagy L.G."/>
            <person name="Floudas D."/>
            <person name="Copeland A."/>
            <person name="Barry K.W."/>
            <person name="Cichocki N."/>
            <person name="Veneault-Fourrey C."/>
            <person name="LaButti K."/>
            <person name="Lindquist E.A."/>
            <person name="Lipzen A."/>
            <person name="Lundell T."/>
            <person name="Morin E."/>
            <person name="Murat C."/>
            <person name="Riley R."/>
            <person name="Ohm R."/>
            <person name="Sun H."/>
            <person name="Tunlid A."/>
            <person name="Henrissat B."/>
            <person name="Grigoriev I.V."/>
            <person name="Hibbett D.S."/>
            <person name="Martin F."/>
        </authorList>
    </citation>
    <scope>NUCLEOTIDE SEQUENCE [LARGE SCALE GENOMIC DNA]</scope>
    <source>
        <strain evidence="4">ATCC 200175</strain>
    </source>
</reference>
<organism evidence="3 4">
    <name type="scientific">Paxillus involutus ATCC 200175</name>
    <dbReference type="NCBI Taxonomy" id="664439"/>
    <lineage>
        <taxon>Eukaryota</taxon>
        <taxon>Fungi</taxon>
        <taxon>Dikarya</taxon>
        <taxon>Basidiomycota</taxon>
        <taxon>Agaricomycotina</taxon>
        <taxon>Agaricomycetes</taxon>
        <taxon>Agaricomycetidae</taxon>
        <taxon>Boletales</taxon>
        <taxon>Paxilineae</taxon>
        <taxon>Paxillaceae</taxon>
        <taxon>Paxillus</taxon>
    </lineage>
</organism>
<evidence type="ECO:0000313" key="4">
    <source>
        <dbReference type="Proteomes" id="UP000053647"/>
    </source>
</evidence>
<dbReference type="Pfam" id="PF18759">
    <property type="entry name" value="Plavaka"/>
    <property type="match status" value="1"/>
</dbReference>
<protein>
    <recommendedName>
        <fullName evidence="2">DUF6830 domain-containing protein</fullName>
    </recommendedName>
</protein>
<proteinExistence type="predicted"/>
<dbReference type="EMBL" id="KN819364">
    <property type="protein sequence ID" value="KIJ12445.1"/>
    <property type="molecule type" value="Genomic_DNA"/>
</dbReference>
<dbReference type="InterPro" id="IPR041078">
    <property type="entry name" value="Plavaka"/>
</dbReference>
<dbReference type="Pfam" id="PF20722">
    <property type="entry name" value="DUF6830"/>
    <property type="match status" value="1"/>
</dbReference>
<reference evidence="3 4" key="1">
    <citation type="submission" date="2014-06" db="EMBL/GenBank/DDBJ databases">
        <authorList>
            <consortium name="DOE Joint Genome Institute"/>
            <person name="Kuo A."/>
            <person name="Kohler A."/>
            <person name="Nagy L.G."/>
            <person name="Floudas D."/>
            <person name="Copeland A."/>
            <person name="Barry K.W."/>
            <person name="Cichocki N."/>
            <person name="Veneault-Fourrey C."/>
            <person name="LaButti K."/>
            <person name="Lindquist E.A."/>
            <person name="Lipzen A."/>
            <person name="Lundell T."/>
            <person name="Morin E."/>
            <person name="Murat C."/>
            <person name="Sun H."/>
            <person name="Tunlid A."/>
            <person name="Henrissat B."/>
            <person name="Grigoriev I.V."/>
            <person name="Hibbett D.S."/>
            <person name="Martin F."/>
            <person name="Nordberg H.P."/>
            <person name="Cantor M.N."/>
            <person name="Hua S.X."/>
        </authorList>
    </citation>
    <scope>NUCLEOTIDE SEQUENCE [LARGE SCALE GENOMIC DNA]</scope>
    <source>
        <strain evidence="3 4">ATCC 200175</strain>
    </source>
</reference>
<accession>A0A0C9T9Y4</accession>
<dbReference type="InterPro" id="IPR049233">
    <property type="entry name" value="DUF6830"/>
</dbReference>
<sequence>MPAECPNCLRQFKDTSSVTWHLSQPRTACHCWQDDLISVAELLNRHKPPEMQPDSPILVLMEDLSCSSDESFDDPARWNEAAFDWDADVEMENGRGITPAQSNIITFNSAAKVYQAGETFLDRFNLDACAPQRRNNIYYPFASRVEWDMAKYLLCSSLSMAKIDEFLKLDLIKYLHLSFRTAKDLQGFSLPTTQVIHLYFHNMLDCIEMLFNHPFFTNKLDLTPQRVYETTEHLSHLPAGATLLGVILSLDKTNITNMTGGQVAHPLLLSLANIKMEHHNKASNHGFLLAALLPVVEFIHPTKRMQTILNDRLIHECLDIVLEPLKQTVRLGCMMSDPVSNLRLCYTPIMAYTVDTPEALMLACVRGLTSHLTLAMFKNFGNPFQHPARRGATTLVQLDSIAIDPDDLEHYFAACKDNRLSSVSKPFWRNWPLAEPSWCLAIVGKKELDFQYSMLQPVVGLCHFKSSVSKLKQVTGRAQHDLQCYIVGVIAGAATPSFVIAIHALSDFCYLSQSPIISEATQEKIKNALQEFHDHKKTIINLGARHGEKNRPLKHWHIPKLELMQSVVPSIAAVGSLLQQEKCRLFDHVTRLSTVNEAMHKNEDVEDDEEEQEDDEDLNEDNTNPAAVFDKLWGSNRQPTNFFWLVSNGRNGPDIWPPRTFLAGSMAVHLNARPSIPRISIDNVANAFSLPDLWAAFADYYHRDGPSFHDLHTFGHPRRAARDAPLCFDDVEVWHKV</sequence>
<name>A0A0C9T9Y4_PAXIN</name>
<evidence type="ECO:0000259" key="2">
    <source>
        <dbReference type="Pfam" id="PF20722"/>
    </source>
</evidence>
<dbReference type="AlphaFoldDB" id="A0A0C9T9Y4"/>
<dbReference type="Proteomes" id="UP000053647">
    <property type="component" value="Unassembled WGS sequence"/>
</dbReference>
<dbReference type="OrthoDB" id="3232986at2759"/>
<evidence type="ECO:0000313" key="3">
    <source>
        <dbReference type="EMBL" id="KIJ12445.1"/>
    </source>
</evidence>
<dbReference type="HOGENOM" id="CLU_006344_10_2_1"/>
<feature type="domain" description="DUF6830" evidence="2">
    <location>
        <begin position="653"/>
        <end position="737"/>
    </location>
</feature>
<gene>
    <name evidence="3" type="ORF">PAXINDRAFT_14769</name>
</gene>
<evidence type="ECO:0000256" key="1">
    <source>
        <dbReference type="SAM" id="MobiDB-lite"/>
    </source>
</evidence>
<feature type="region of interest" description="Disordered" evidence="1">
    <location>
        <begin position="597"/>
        <end position="623"/>
    </location>
</feature>
<keyword evidence="4" id="KW-1185">Reference proteome</keyword>